<dbReference type="AlphaFoldDB" id="A0A5C1E4N4"/>
<keyword evidence="2" id="KW-1185">Reference proteome</keyword>
<dbReference type="RefSeq" id="WP_149424665.1">
    <property type="nucleotide sequence ID" value="NZ_CP022579.1"/>
</dbReference>
<organism evidence="1 2">
    <name type="scientific">Oryzomicrobium terrae</name>
    <dbReference type="NCBI Taxonomy" id="1735038"/>
    <lineage>
        <taxon>Bacteria</taxon>
        <taxon>Pseudomonadati</taxon>
        <taxon>Pseudomonadota</taxon>
        <taxon>Betaproteobacteria</taxon>
        <taxon>Rhodocyclales</taxon>
        <taxon>Rhodocyclaceae</taxon>
        <taxon>Oryzomicrobium</taxon>
    </lineage>
</organism>
<proteinExistence type="predicted"/>
<name>A0A5C1E4N4_9RHOO</name>
<evidence type="ECO:0000313" key="2">
    <source>
        <dbReference type="Proteomes" id="UP000323671"/>
    </source>
</evidence>
<dbReference type="EMBL" id="CP022579">
    <property type="protein sequence ID" value="QEL63823.1"/>
    <property type="molecule type" value="Genomic_DNA"/>
</dbReference>
<evidence type="ECO:0000313" key="1">
    <source>
        <dbReference type="EMBL" id="QEL63823.1"/>
    </source>
</evidence>
<protein>
    <submittedName>
        <fullName evidence="1">Uncharacterized protein</fullName>
    </submittedName>
</protein>
<reference evidence="1 2" key="1">
    <citation type="submission" date="2017-07" db="EMBL/GenBank/DDBJ databases">
        <title>Complete genome sequence of Oryzomicrobium terrae TPP412.</title>
        <authorList>
            <person name="Chiu L.-W."/>
            <person name="Lo K.-J."/>
            <person name="Tsai Y.-M."/>
            <person name="Lin S.-S."/>
            <person name="Kuo C.-H."/>
            <person name="Liu C.-T."/>
        </authorList>
    </citation>
    <scope>NUCLEOTIDE SEQUENCE [LARGE SCALE GENOMIC DNA]</scope>
    <source>
        <strain evidence="1 2">TPP412</strain>
    </source>
</reference>
<dbReference type="Proteomes" id="UP000323671">
    <property type="component" value="Chromosome"/>
</dbReference>
<dbReference type="KEGG" id="otr:OTERR_03470"/>
<accession>A0A5C1E4N4</accession>
<gene>
    <name evidence="1" type="ORF">OTERR_03470</name>
</gene>
<sequence length="173" mass="18247">MFSTASLLAGVGVRAVSSVVSGIASAVGAVADSVSGDSATPSARISISADAKAALQRVKDLEQDKEKLRTAAQNDPVLASQLAQQLAYGQEALAVRTDKNNWANTRFANGTPVTDTSYQVSMDSQISAVRQQRIALYETERAKGTPPAEIYDKLQAFNARLPNDYKSATGLLA</sequence>